<dbReference type="RefSeq" id="WP_182615543.1">
    <property type="nucleotide sequence ID" value="NZ_BAAATF010000006.1"/>
</dbReference>
<keyword evidence="4" id="KW-1185">Reference proteome</keyword>
<dbReference type="AlphaFoldDB" id="A0A7W3J7V6"/>
<comment type="similarity">
    <text evidence="1">Belongs to the short-chain dehydrogenases/reductases (SDR) family.</text>
</comment>
<dbReference type="InterPro" id="IPR036291">
    <property type="entry name" value="NAD(P)-bd_dom_sf"/>
</dbReference>
<dbReference type="Gene3D" id="3.40.50.720">
    <property type="entry name" value="NAD(P)-binding Rossmann-like Domain"/>
    <property type="match status" value="1"/>
</dbReference>
<evidence type="ECO:0000313" key="3">
    <source>
        <dbReference type="EMBL" id="MBA8807886.1"/>
    </source>
</evidence>
<dbReference type="PRINTS" id="PR00081">
    <property type="entry name" value="GDHRDH"/>
</dbReference>
<comment type="caution">
    <text evidence="3">The sequence shown here is derived from an EMBL/GenBank/DDBJ whole genome shotgun (WGS) entry which is preliminary data.</text>
</comment>
<proteinExistence type="inferred from homology"/>
<reference evidence="3 4" key="1">
    <citation type="submission" date="2020-07" db="EMBL/GenBank/DDBJ databases">
        <title>Sequencing the genomes of 1000 actinobacteria strains.</title>
        <authorList>
            <person name="Klenk H.-P."/>
        </authorList>
    </citation>
    <scope>NUCLEOTIDE SEQUENCE [LARGE SCALE GENOMIC DNA]</scope>
    <source>
        <strain evidence="3 4">DSM 44121</strain>
    </source>
</reference>
<organism evidence="3 4">
    <name type="scientific">Promicromonospora sukumoe</name>
    <dbReference type="NCBI Taxonomy" id="88382"/>
    <lineage>
        <taxon>Bacteria</taxon>
        <taxon>Bacillati</taxon>
        <taxon>Actinomycetota</taxon>
        <taxon>Actinomycetes</taxon>
        <taxon>Micrococcales</taxon>
        <taxon>Promicromonosporaceae</taxon>
        <taxon>Promicromonospora</taxon>
    </lineage>
</organism>
<dbReference type="PANTHER" id="PTHR43639:SF1">
    <property type="entry name" value="SHORT-CHAIN DEHYDROGENASE_REDUCTASE FAMILY PROTEIN"/>
    <property type="match status" value="1"/>
</dbReference>
<dbReference type="PROSITE" id="PS00061">
    <property type="entry name" value="ADH_SHORT"/>
    <property type="match status" value="1"/>
</dbReference>
<dbReference type="FunFam" id="3.40.50.720:FF:000084">
    <property type="entry name" value="Short-chain dehydrogenase reductase"/>
    <property type="match status" value="1"/>
</dbReference>
<name>A0A7W3J7V6_9MICO</name>
<accession>A0A7W3J7V6</accession>
<dbReference type="Proteomes" id="UP000540568">
    <property type="component" value="Unassembled WGS sequence"/>
</dbReference>
<keyword evidence="2" id="KW-0560">Oxidoreductase</keyword>
<dbReference type="InterPro" id="IPR002347">
    <property type="entry name" value="SDR_fam"/>
</dbReference>
<evidence type="ECO:0000313" key="4">
    <source>
        <dbReference type="Proteomes" id="UP000540568"/>
    </source>
</evidence>
<gene>
    <name evidence="3" type="ORF">FHX71_001828</name>
</gene>
<dbReference type="Pfam" id="PF13561">
    <property type="entry name" value="adh_short_C2"/>
    <property type="match status" value="1"/>
</dbReference>
<dbReference type="PRINTS" id="PR00080">
    <property type="entry name" value="SDRFAMILY"/>
</dbReference>
<evidence type="ECO:0000256" key="1">
    <source>
        <dbReference type="ARBA" id="ARBA00006484"/>
    </source>
</evidence>
<dbReference type="CDD" id="cd05233">
    <property type="entry name" value="SDR_c"/>
    <property type="match status" value="1"/>
</dbReference>
<dbReference type="InterPro" id="IPR020904">
    <property type="entry name" value="Sc_DH/Rdtase_CS"/>
</dbReference>
<dbReference type="GO" id="GO:0016491">
    <property type="term" value="F:oxidoreductase activity"/>
    <property type="evidence" value="ECO:0007669"/>
    <property type="project" value="UniProtKB-KW"/>
</dbReference>
<sequence length="258" mass="25763">MTAAGSRGVLVTGASRGIGRATALAFAERGDRVAVHYAHGRDDAAQTLAALPGSGHVLVQGDLGDPAAATALVDEAVAGLGGISVLVNNAGAAPDPGNVHRVQDTSFEDWAAAWDTMVRVNLLGTAHVSWAAARHLVASGTGGAIVNVGSRGALRGEPDYPAYGATKAGVHALGQSLALALAPHDIAVASVAPGFVATDRQAAKLAGEQGDGLRAQSPFGRVGTAEEVAAAVVYLASPEARWSSGAVLDVNGASYLHT</sequence>
<evidence type="ECO:0000256" key="2">
    <source>
        <dbReference type="ARBA" id="ARBA00023002"/>
    </source>
</evidence>
<dbReference type="EMBL" id="JACGWV010000001">
    <property type="protein sequence ID" value="MBA8807886.1"/>
    <property type="molecule type" value="Genomic_DNA"/>
</dbReference>
<protein>
    <submittedName>
        <fullName evidence="3">NAD(P)-dependent dehydrogenase (Short-subunit alcohol dehydrogenase family)</fullName>
    </submittedName>
</protein>
<dbReference type="SUPFAM" id="SSF51735">
    <property type="entry name" value="NAD(P)-binding Rossmann-fold domains"/>
    <property type="match status" value="1"/>
</dbReference>
<dbReference type="PANTHER" id="PTHR43639">
    <property type="entry name" value="OXIDOREDUCTASE, SHORT-CHAIN DEHYDROGENASE/REDUCTASE FAMILY (AFU_ORTHOLOGUE AFUA_5G02870)"/>
    <property type="match status" value="1"/>
</dbReference>